<proteinExistence type="predicted"/>
<evidence type="ECO:0000313" key="1">
    <source>
        <dbReference type="EMBL" id="KAA1118746.1"/>
    </source>
</evidence>
<sequence>MSTFGNLWWNIKSHCAAITLPQLASLEIYQLIQCCPVERVLNLKFTAEIS</sequence>
<reference evidence="1 2" key="1">
    <citation type="submission" date="2019-05" db="EMBL/GenBank/DDBJ databases">
        <title>Emergence of the Ug99 lineage of the wheat stem rust pathogen through somatic hybridization.</title>
        <authorList>
            <person name="Li F."/>
            <person name="Upadhyaya N.M."/>
            <person name="Sperschneider J."/>
            <person name="Matny O."/>
            <person name="Nguyen-Phuc H."/>
            <person name="Mago R."/>
            <person name="Raley C."/>
            <person name="Miller M.E."/>
            <person name="Silverstein K.A.T."/>
            <person name="Henningsen E."/>
            <person name="Hirsch C.D."/>
            <person name="Visser B."/>
            <person name="Pretorius Z.A."/>
            <person name="Steffenson B.J."/>
            <person name="Schwessinger B."/>
            <person name="Dodds P.N."/>
            <person name="Figueroa M."/>
        </authorList>
    </citation>
    <scope>NUCLEOTIDE SEQUENCE [LARGE SCALE GENOMIC DNA]</scope>
    <source>
        <strain evidence="1">21-0</strain>
    </source>
</reference>
<organism evidence="1 2">
    <name type="scientific">Puccinia graminis f. sp. tritici</name>
    <dbReference type="NCBI Taxonomy" id="56615"/>
    <lineage>
        <taxon>Eukaryota</taxon>
        <taxon>Fungi</taxon>
        <taxon>Dikarya</taxon>
        <taxon>Basidiomycota</taxon>
        <taxon>Pucciniomycotina</taxon>
        <taxon>Pucciniomycetes</taxon>
        <taxon>Pucciniales</taxon>
        <taxon>Pucciniaceae</taxon>
        <taxon>Puccinia</taxon>
    </lineage>
</organism>
<comment type="caution">
    <text evidence="1">The sequence shown here is derived from an EMBL/GenBank/DDBJ whole genome shotgun (WGS) entry which is preliminary data.</text>
</comment>
<dbReference type="AlphaFoldDB" id="A0A5B0QZN5"/>
<gene>
    <name evidence="1" type="ORF">PGT21_004352</name>
</gene>
<protein>
    <submittedName>
        <fullName evidence="1">Uncharacterized protein</fullName>
    </submittedName>
</protein>
<accession>A0A5B0QZN5</accession>
<evidence type="ECO:0000313" key="2">
    <source>
        <dbReference type="Proteomes" id="UP000324748"/>
    </source>
</evidence>
<name>A0A5B0QZN5_PUCGR</name>
<dbReference type="EMBL" id="VSWC01000001">
    <property type="protein sequence ID" value="KAA1118746.1"/>
    <property type="molecule type" value="Genomic_DNA"/>
</dbReference>
<keyword evidence="2" id="KW-1185">Reference proteome</keyword>
<dbReference type="Proteomes" id="UP000324748">
    <property type="component" value="Unassembled WGS sequence"/>
</dbReference>